<organism evidence="5 7">
    <name type="scientific">Bacteroides ovatus</name>
    <dbReference type="NCBI Taxonomy" id="28116"/>
    <lineage>
        <taxon>Bacteria</taxon>
        <taxon>Pseudomonadati</taxon>
        <taxon>Bacteroidota</taxon>
        <taxon>Bacteroidia</taxon>
        <taxon>Bacteroidales</taxon>
        <taxon>Bacteroidaceae</taxon>
        <taxon>Bacteroides</taxon>
    </lineage>
</organism>
<evidence type="ECO:0000313" key="6">
    <source>
        <dbReference type="EMBL" id="MDC2742651.1"/>
    </source>
</evidence>
<dbReference type="PANTHER" id="PTHR38478:SF1">
    <property type="entry name" value="ZINC DEPENDENT METALLOPROTEASE DOMAIN LIPOPROTEIN"/>
    <property type="match status" value="1"/>
</dbReference>
<name>A0A139LLY1_BACOV</name>
<dbReference type="InterPro" id="IPR034032">
    <property type="entry name" value="Zn_MMP-like_bac"/>
</dbReference>
<feature type="domain" description="EcxA zinc-binding" evidence="2">
    <location>
        <begin position="451"/>
        <end position="760"/>
    </location>
</feature>
<reference evidence="5 7" key="1">
    <citation type="journal article" date="2019" name="Nat. Med.">
        <title>A library of human gut bacterial isolates paired with longitudinal multiomics data enables mechanistic microbiome research.</title>
        <authorList>
            <person name="Poyet M."/>
            <person name="Groussin M."/>
            <person name="Gibbons S.M."/>
            <person name="Avila-Pacheco J."/>
            <person name="Jiang X."/>
            <person name="Kearney S.M."/>
            <person name="Perrotta A.R."/>
            <person name="Berdy B."/>
            <person name="Zhao S."/>
            <person name="Lieberman T.D."/>
            <person name="Swanson P.K."/>
            <person name="Smith M."/>
            <person name="Roesemann S."/>
            <person name="Alexander J.E."/>
            <person name="Rich S.A."/>
            <person name="Livny J."/>
            <person name="Vlamakis H."/>
            <person name="Clish C."/>
            <person name="Bullock K."/>
            <person name="Deik A."/>
            <person name="Scott J."/>
            <person name="Pierce K.A."/>
            <person name="Xavier R.J."/>
            <person name="Alm E.J."/>
        </authorList>
    </citation>
    <scope>NUCLEOTIDE SEQUENCE [LARGE SCALE GENOMIC DNA]</scope>
    <source>
        <strain evidence="5 7">BIOML-A160</strain>
    </source>
</reference>
<dbReference type="GO" id="GO:0008237">
    <property type="term" value="F:metallopeptidase activity"/>
    <property type="evidence" value="ECO:0007669"/>
    <property type="project" value="UniProtKB-KW"/>
</dbReference>
<dbReference type="Gene3D" id="3.40.390.10">
    <property type="entry name" value="Collagenase (Catalytic Domain)"/>
    <property type="match status" value="1"/>
</dbReference>
<keyword evidence="1" id="KW-0732">Signal</keyword>
<dbReference type="Pfam" id="PF17162">
    <property type="entry name" value="DUF5118"/>
    <property type="match status" value="1"/>
</dbReference>
<keyword evidence="5" id="KW-0378">Hydrolase</keyword>
<dbReference type="SUPFAM" id="SSF55486">
    <property type="entry name" value="Metalloproteases ('zincins'), catalytic domain"/>
    <property type="match status" value="1"/>
</dbReference>
<dbReference type="InterPro" id="IPR024079">
    <property type="entry name" value="MetalloPept_cat_dom_sf"/>
</dbReference>
<dbReference type="STRING" id="28116.Bovatus_01595"/>
<dbReference type="RefSeq" id="WP_008016862.1">
    <property type="nucleotide sequence ID" value="NZ_CP103100.1"/>
</dbReference>
<evidence type="ECO:0000313" key="5">
    <source>
        <dbReference type="EMBL" id="KAA3930709.1"/>
    </source>
</evidence>
<feature type="domain" description="DUF5117" evidence="3">
    <location>
        <begin position="117"/>
        <end position="318"/>
    </location>
</feature>
<evidence type="ECO:0000259" key="3">
    <source>
        <dbReference type="Pfam" id="PF17148"/>
    </source>
</evidence>
<protein>
    <submittedName>
        <fullName evidence="5">Zinc-dependent metalloprotease</fullName>
    </submittedName>
</protein>
<dbReference type="Pfam" id="PF16313">
    <property type="entry name" value="DUF4953"/>
    <property type="match status" value="1"/>
</dbReference>
<comment type="caution">
    <text evidence="5">The sequence shown here is derived from an EMBL/GenBank/DDBJ whole genome shotgun (WGS) entry which is preliminary data.</text>
</comment>
<reference evidence="6" key="2">
    <citation type="submission" date="2022-10" db="EMBL/GenBank/DDBJ databases">
        <title>Human gut microbiome strain richness.</title>
        <authorList>
            <person name="Chen-Liaw A."/>
        </authorList>
    </citation>
    <scope>NUCLEOTIDE SEQUENCE</scope>
    <source>
        <strain evidence="6">BSD2780120875st1_E1_BSD2780120875_150330</strain>
    </source>
</reference>
<dbReference type="AlphaFoldDB" id="A0A139LLY1"/>
<dbReference type="Pfam" id="PF17148">
    <property type="entry name" value="DUF5117"/>
    <property type="match status" value="1"/>
</dbReference>
<evidence type="ECO:0000259" key="2">
    <source>
        <dbReference type="Pfam" id="PF16313"/>
    </source>
</evidence>
<keyword evidence="5" id="KW-0482">Metalloprotease</keyword>
<dbReference type="EMBL" id="VWLB01000004">
    <property type="protein sequence ID" value="KAA3930709.1"/>
    <property type="molecule type" value="Genomic_DNA"/>
</dbReference>
<feature type="signal peptide" evidence="1">
    <location>
        <begin position="1"/>
        <end position="20"/>
    </location>
</feature>
<sequence>MKKLVSILMILAMIVPLAGAQSTDIFKKKKKKKSKTEAVDKAKADSIAKSKKDALQPYAKVITGKAKTMDGFFKVHYVDGKYFFEIADSLFGRDILIVNRVVKAPVDAQKRKVGYPGDYISDEVIRFEKGRGDKLFVREISYLEHSADTLGMYQAVLNSNVQPIVATFPLKTVRKEGETTNYVIDMTDYIRKDNEMFSFTSRVKDNIGASSMVDDASYIDTLKAFPQNIEIRTVRTFQRKKGGGSGLEKLLAAFFATSTTPLTYELNSSMLLLPKEPMKPRLHDDRVGYFAVSYKDFDENPQGVKYKANITRWRLEPKDEDREKYLRGELVEPKKPIIIYIDPVTPKKWVPYLIQGVNDWQAAFEKAGFKNAIFGKEAPTDDPTWSLEDARHSAIVYKPSDIPNASGPHVHDPRSGEILETHINWYHNVMSLLYNWYIVQAGAIDPGARKPMFDDELMGELVRFVSSHEVGHTLGLRHNFGSSNTVPVEKLRDKIWVEANGHTPSIMDYARFNYVAQPEDNVSRSGIFPRIGMYDKWAIEWGYRWMPEYETAEAEIPHLNKWIIEKLREDKRYTFGTELDRNDPRNQSEDLGDDAMLASSYGIKNLKRVMPEIMNWTYEPNEGYMKAVRLYQNVVGQFDLYMGHVATNVAGIYHNPISVEQTDMKAVEYVPKDIQKKAVDFLNKELFTTPTWLMDDKLSERTGINTFNSIYRVQSSTLKQLLSSRTLDKMTDNELVNGAKAYTANDLFRDLKKSIWSDMQGGKKPDASQRSLQKTYVNALIGMLDKPKNSSGSLGSLGGYSLVAFDFPSEAPTIARGQLTDLRRDLTNAANASSGIYRSHYLNLKALIDAAFDVK</sequence>
<dbReference type="InterPro" id="IPR032534">
    <property type="entry name" value="EcxA_zinc-bd"/>
</dbReference>
<accession>A0A139LLY1</accession>
<dbReference type="InterPro" id="IPR033428">
    <property type="entry name" value="DUF5118"/>
</dbReference>
<gene>
    <name evidence="5" type="ORF">F3F25_03455</name>
    <name evidence="6" type="ORF">PO382_10485</name>
</gene>
<evidence type="ECO:0000256" key="1">
    <source>
        <dbReference type="SAM" id="SignalP"/>
    </source>
</evidence>
<dbReference type="CDD" id="cd04276">
    <property type="entry name" value="ZnMc_MMP_like_2"/>
    <property type="match status" value="1"/>
</dbReference>
<dbReference type="EMBL" id="JAQNZF010000011">
    <property type="protein sequence ID" value="MDC2742651.1"/>
    <property type="molecule type" value="Genomic_DNA"/>
</dbReference>
<feature type="chain" id="PRO_5042682039" evidence="1">
    <location>
        <begin position="21"/>
        <end position="855"/>
    </location>
</feature>
<feature type="domain" description="DUF5118" evidence="4">
    <location>
        <begin position="56"/>
        <end position="103"/>
    </location>
</feature>
<dbReference type="PANTHER" id="PTHR38478">
    <property type="entry name" value="PEPTIDASE M1A AND M12B"/>
    <property type="match status" value="1"/>
</dbReference>
<evidence type="ECO:0000313" key="7">
    <source>
        <dbReference type="Proteomes" id="UP000365824"/>
    </source>
</evidence>
<evidence type="ECO:0000259" key="4">
    <source>
        <dbReference type="Pfam" id="PF17162"/>
    </source>
</evidence>
<dbReference type="Proteomes" id="UP000365824">
    <property type="component" value="Unassembled WGS sequence"/>
</dbReference>
<dbReference type="InterPro" id="IPR033413">
    <property type="entry name" value="DUF5117"/>
</dbReference>
<dbReference type="Proteomes" id="UP001219389">
    <property type="component" value="Unassembled WGS sequence"/>
</dbReference>
<proteinExistence type="predicted"/>
<keyword evidence="5" id="KW-0645">Protease</keyword>